<dbReference type="EMBL" id="JAKILJ010000027">
    <property type="protein sequence ID" value="MCL1106086.1"/>
    <property type="molecule type" value="Genomic_DNA"/>
</dbReference>
<dbReference type="Proteomes" id="UP001139408">
    <property type="component" value="Unassembled WGS sequence"/>
</dbReference>
<dbReference type="PANTHER" id="PTHR35024:SF4">
    <property type="entry name" value="POLYMER-FORMING CYTOSKELETAL PROTEIN"/>
    <property type="match status" value="1"/>
</dbReference>
<dbReference type="AlphaFoldDB" id="A0A9X1Z4S9"/>
<dbReference type="RefSeq" id="WP_188924415.1">
    <property type="nucleotide sequence ID" value="NZ_BMQI01000010.1"/>
</dbReference>
<dbReference type="Pfam" id="PF04519">
    <property type="entry name" value="Bactofilin"/>
    <property type="match status" value="1"/>
</dbReference>
<keyword evidence="3" id="KW-1185">Reference proteome</keyword>
<comment type="similarity">
    <text evidence="1">Belongs to the bactofilin family.</text>
</comment>
<evidence type="ECO:0000313" key="2">
    <source>
        <dbReference type="EMBL" id="MCL1106086.1"/>
    </source>
</evidence>
<dbReference type="PANTHER" id="PTHR35024">
    <property type="entry name" value="HYPOTHETICAL CYTOSOLIC PROTEIN"/>
    <property type="match status" value="1"/>
</dbReference>
<gene>
    <name evidence="2" type="ORF">L2749_12620</name>
</gene>
<accession>A0A9X1Z4S9</accession>
<evidence type="ECO:0000256" key="1">
    <source>
        <dbReference type="ARBA" id="ARBA00044755"/>
    </source>
</evidence>
<dbReference type="InterPro" id="IPR007607">
    <property type="entry name" value="BacA/B"/>
</dbReference>
<comment type="caution">
    <text evidence="2">The sequence shown here is derived from an EMBL/GenBank/DDBJ whole genome shotgun (WGS) entry which is preliminary data.</text>
</comment>
<sequence length="129" mass="13813">MFGQKKPVNPLSFIAQECHLTGKLIFSGDVLIAGHVSGDIQAQGNVTIETSGTVEGDILCRELMIAGQSSGEARCKKITLHEQGIFEGDAYCEHIEILDGGQFLGYRHRDPLSTTAANTDANTAEVIHG</sequence>
<evidence type="ECO:0000313" key="3">
    <source>
        <dbReference type="Proteomes" id="UP001139408"/>
    </source>
</evidence>
<protein>
    <submittedName>
        <fullName evidence="2">Polymer-forming cytoskeletal protein</fullName>
    </submittedName>
</protein>
<reference evidence="2" key="1">
    <citation type="submission" date="2022-01" db="EMBL/GenBank/DDBJ databases">
        <title>Whole genome-based taxonomy of the Shewanellaceae.</title>
        <authorList>
            <person name="Martin-Rodriguez A.J."/>
        </authorList>
    </citation>
    <scope>NUCLEOTIDE SEQUENCE</scope>
    <source>
        <strain evidence="2">DSM 23803</strain>
    </source>
</reference>
<proteinExistence type="inferred from homology"/>
<organism evidence="2 3">
    <name type="scientific">Shewanella algicola</name>
    <dbReference type="NCBI Taxonomy" id="640633"/>
    <lineage>
        <taxon>Bacteria</taxon>
        <taxon>Pseudomonadati</taxon>
        <taxon>Pseudomonadota</taxon>
        <taxon>Gammaproteobacteria</taxon>
        <taxon>Alteromonadales</taxon>
        <taxon>Shewanellaceae</taxon>
        <taxon>Shewanella</taxon>
    </lineage>
</organism>
<name>A0A9X1Z4S9_9GAMM</name>